<accession>B3DYZ6</accession>
<sequence length="196" mass="22676">MLSLKQTAMMEFCLQIGDESQESCELSFSLLSILKKSFTYVLQRFGNRESEPFIPFLGMSSEEVGKLASFFDLTLDSPQRGNLGAYLGCLEEHKMLVEFFLRYRNRDGEISLWVSHLLATASLGENHLWQDMGLQNRAELGFLLRSLFFPLFSANKQDMRWKRFFYRKLCEEEGIFVCKAPNCKDCSDRPICFGPE</sequence>
<reference evidence="1 2" key="1">
    <citation type="journal article" date="2008" name="Biol. Direct">
        <title>Complete genome sequence of the extremely acidophilic methanotroph isolate V4, Methylacidiphilum infernorum, a representative of the bacterial phylum Verrucomicrobia.</title>
        <authorList>
            <person name="Hou S."/>
            <person name="Makarova K.S."/>
            <person name="Saw J.H."/>
            <person name="Senin P."/>
            <person name="Ly B.V."/>
            <person name="Zhou Z."/>
            <person name="Ren Y."/>
            <person name="Wang J."/>
            <person name="Galperin M.Y."/>
            <person name="Omelchenko M.V."/>
            <person name="Wolf Y.I."/>
            <person name="Yutin N."/>
            <person name="Koonin E.V."/>
            <person name="Stott M.B."/>
            <person name="Mountain B.W."/>
            <person name="Crowe M.A."/>
            <person name="Smirnova A.V."/>
            <person name="Dunfield P.F."/>
            <person name="Feng L."/>
            <person name="Wang L."/>
            <person name="Alam M."/>
        </authorList>
    </citation>
    <scope>NUCLEOTIDE SEQUENCE [LARGE SCALE GENOMIC DNA]</scope>
    <source>
        <strain evidence="2">Isolate V4</strain>
    </source>
</reference>
<dbReference type="InterPro" id="IPR006975">
    <property type="entry name" value="NifQ"/>
</dbReference>
<dbReference type="Pfam" id="PF04891">
    <property type="entry name" value="NifQ"/>
    <property type="match status" value="1"/>
</dbReference>
<proteinExistence type="predicted"/>
<dbReference type="GO" id="GO:0009399">
    <property type="term" value="P:nitrogen fixation"/>
    <property type="evidence" value="ECO:0007669"/>
    <property type="project" value="InterPro"/>
</dbReference>
<dbReference type="eggNOG" id="ENOG50327FW">
    <property type="taxonomic scope" value="Bacteria"/>
</dbReference>
<name>B3DYZ6_METI4</name>
<dbReference type="AlphaFoldDB" id="B3DYZ6"/>
<dbReference type="GO" id="GO:0030151">
    <property type="term" value="F:molybdenum ion binding"/>
    <property type="evidence" value="ECO:0007669"/>
    <property type="project" value="InterPro"/>
</dbReference>
<dbReference type="KEGG" id="min:Minf_0460"/>
<gene>
    <name evidence="1" type="ordered locus">Minf_0460</name>
</gene>
<evidence type="ECO:0000313" key="2">
    <source>
        <dbReference type="Proteomes" id="UP000009149"/>
    </source>
</evidence>
<dbReference type="EMBL" id="CP000975">
    <property type="protein sequence ID" value="ACD82518.1"/>
    <property type="molecule type" value="Genomic_DNA"/>
</dbReference>
<dbReference type="HOGENOM" id="CLU_094545_2_0_0"/>
<evidence type="ECO:0000313" key="1">
    <source>
        <dbReference type="EMBL" id="ACD82518.1"/>
    </source>
</evidence>
<dbReference type="STRING" id="481448.Minf_0460"/>
<dbReference type="Proteomes" id="UP000009149">
    <property type="component" value="Chromosome"/>
</dbReference>
<protein>
    <submittedName>
        <fullName evidence="1">NifQ family protein</fullName>
    </submittedName>
</protein>
<organism evidence="1 2">
    <name type="scientific">Methylacidiphilum infernorum (isolate V4)</name>
    <name type="common">Methylokorus infernorum (strain V4)</name>
    <dbReference type="NCBI Taxonomy" id="481448"/>
    <lineage>
        <taxon>Bacteria</taxon>
        <taxon>Pseudomonadati</taxon>
        <taxon>Verrucomicrobiota</taxon>
        <taxon>Methylacidiphilae</taxon>
        <taxon>Methylacidiphilales</taxon>
        <taxon>Methylacidiphilaceae</taxon>
        <taxon>Methylacidiphilum (ex Ratnadevi et al. 2023)</taxon>
    </lineage>
</organism>